<evidence type="ECO:0000313" key="1">
    <source>
        <dbReference type="EMBL" id="GMA93565.1"/>
    </source>
</evidence>
<protein>
    <submittedName>
        <fullName evidence="1">Uncharacterized protein</fullName>
    </submittedName>
</protein>
<organism evidence="1 2">
    <name type="scientific">Pseudolysinimonas kribbensis</name>
    <dbReference type="NCBI Taxonomy" id="433641"/>
    <lineage>
        <taxon>Bacteria</taxon>
        <taxon>Bacillati</taxon>
        <taxon>Actinomycetota</taxon>
        <taxon>Actinomycetes</taxon>
        <taxon>Micrococcales</taxon>
        <taxon>Microbacteriaceae</taxon>
        <taxon>Pseudolysinimonas</taxon>
    </lineage>
</organism>
<gene>
    <name evidence="1" type="ORF">GCM10025881_03890</name>
</gene>
<name>A0ABQ6K3A2_9MICO</name>
<evidence type="ECO:0000313" key="2">
    <source>
        <dbReference type="Proteomes" id="UP001157034"/>
    </source>
</evidence>
<reference evidence="2" key="1">
    <citation type="journal article" date="2019" name="Int. J. Syst. Evol. Microbiol.">
        <title>The Global Catalogue of Microorganisms (GCM) 10K type strain sequencing project: providing services to taxonomists for standard genome sequencing and annotation.</title>
        <authorList>
            <consortium name="The Broad Institute Genomics Platform"/>
            <consortium name="The Broad Institute Genome Sequencing Center for Infectious Disease"/>
            <person name="Wu L."/>
            <person name="Ma J."/>
        </authorList>
    </citation>
    <scope>NUCLEOTIDE SEQUENCE [LARGE SCALE GENOMIC DNA]</scope>
    <source>
        <strain evidence="2">NBRC 108894</strain>
    </source>
</reference>
<proteinExistence type="predicted"/>
<accession>A0ABQ6K3A2</accession>
<keyword evidence="2" id="KW-1185">Reference proteome</keyword>
<dbReference type="RefSeq" id="WP_284252413.1">
    <property type="nucleotide sequence ID" value="NZ_BSVB01000001.1"/>
</dbReference>
<dbReference type="Proteomes" id="UP001157034">
    <property type="component" value="Unassembled WGS sequence"/>
</dbReference>
<sequence>MKRASLAIVAEHSMSHTLDVFEAIYEDRPIPAPPAIAPAPSDVDR</sequence>
<dbReference type="EMBL" id="BSVB01000001">
    <property type="protein sequence ID" value="GMA93565.1"/>
    <property type="molecule type" value="Genomic_DNA"/>
</dbReference>
<comment type="caution">
    <text evidence="1">The sequence shown here is derived from an EMBL/GenBank/DDBJ whole genome shotgun (WGS) entry which is preliminary data.</text>
</comment>